<dbReference type="SMART" id="SM00692">
    <property type="entry name" value="DM3"/>
    <property type="match status" value="1"/>
</dbReference>
<reference evidence="14" key="2">
    <citation type="submission" date="2022-06" db="UniProtKB">
        <authorList>
            <consortium name="EnsemblMetazoa"/>
        </authorList>
    </citation>
    <scope>IDENTIFICATION</scope>
</reference>
<evidence type="ECO:0000256" key="12">
    <source>
        <dbReference type="PROSITE-ProRule" id="PRU00309"/>
    </source>
</evidence>
<proteinExistence type="inferred from homology"/>
<accession>A0A8R2H9W5</accession>
<evidence type="ECO:0000256" key="7">
    <source>
        <dbReference type="ARBA" id="ARBA00023054"/>
    </source>
</evidence>
<reference evidence="15" key="1">
    <citation type="submission" date="2010-06" db="EMBL/GenBank/DDBJ databases">
        <authorList>
            <person name="Jiang H."/>
            <person name="Abraham K."/>
            <person name="Ali S."/>
            <person name="Alsbrooks S.L."/>
            <person name="Anim B.N."/>
            <person name="Anosike U.S."/>
            <person name="Attaway T."/>
            <person name="Bandaranaike D.P."/>
            <person name="Battles P.K."/>
            <person name="Bell S.N."/>
            <person name="Bell A.V."/>
            <person name="Beltran B."/>
            <person name="Bickham C."/>
            <person name="Bustamante Y."/>
            <person name="Caleb T."/>
            <person name="Canada A."/>
            <person name="Cardenas V."/>
            <person name="Carter K."/>
            <person name="Chacko J."/>
            <person name="Chandrabose M.N."/>
            <person name="Chavez D."/>
            <person name="Chavez A."/>
            <person name="Chen L."/>
            <person name="Chu H.-S."/>
            <person name="Claassen K.J."/>
            <person name="Cockrell R."/>
            <person name="Collins M."/>
            <person name="Cooper J.A."/>
            <person name="Cree A."/>
            <person name="Curry S.M."/>
            <person name="Da Y."/>
            <person name="Dao M.D."/>
            <person name="Das B."/>
            <person name="Davila M.-L."/>
            <person name="Davy-Carroll L."/>
            <person name="Denson S."/>
            <person name="Dinh H."/>
            <person name="Ebong V.E."/>
            <person name="Edwards J.R."/>
            <person name="Egan A."/>
            <person name="El-Daye J."/>
            <person name="Escobedo L."/>
            <person name="Fernandez S."/>
            <person name="Fernando P.R."/>
            <person name="Flagg N."/>
            <person name="Forbes L.D."/>
            <person name="Fowler R.G."/>
            <person name="Fu Q."/>
            <person name="Gabisi R.A."/>
            <person name="Ganer J."/>
            <person name="Garbino Pronczuk A."/>
            <person name="Garcia R.M."/>
            <person name="Garner T."/>
            <person name="Garrett T.E."/>
            <person name="Gonzalez D.A."/>
            <person name="Hamid H."/>
            <person name="Hawkins E.S."/>
            <person name="Hirani K."/>
            <person name="Hogues M.E."/>
            <person name="Hollins B."/>
            <person name="Hsiao C.-H."/>
            <person name="Jabil R."/>
            <person name="James M.L."/>
            <person name="Jhangiani S.N."/>
            <person name="Johnson B."/>
            <person name="Johnson Q."/>
            <person name="Joshi V."/>
            <person name="Kalu J.B."/>
            <person name="Kam C."/>
            <person name="Kashfia A."/>
            <person name="Keebler J."/>
            <person name="Kisamo H."/>
            <person name="Kovar C.L."/>
            <person name="Lago L.A."/>
            <person name="Lai C.-Y."/>
            <person name="Laidlaw J."/>
            <person name="Lara F."/>
            <person name="Le T.-K."/>
            <person name="Lee S.L."/>
            <person name="Legall F.H."/>
            <person name="Lemon S.J."/>
            <person name="Lewis L.R."/>
            <person name="Li B."/>
            <person name="Liu Y."/>
            <person name="Liu Y.-S."/>
            <person name="Lopez J."/>
            <person name="Lozado R.J."/>
            <person name="Lu J."/>
            <person name="Madu R.C."/>
            <person name="Maheshwari M."/>
            <person name="Maheshwari R."/>
            <person name="Malloy K."/>
            <person name="Martinez E."/>
            <person name="Mathew T."/>
            <person name="Mercado I.C."/>
            <person name="Mercado C."/>
            <person name="Meyer B."/>
            <person name="Montgomery K."/>
            <person name="Morgan M.B."/>
            <person name="Munidasa M."/>
            <person name="Nazareth L.V."/>
            <person name="Nelson J."/>
            <person name="Ng B.M."/>
            <person name="Nguyen N.B."/>
            <person name="Nguyen P.Q."/>
            <person name="Nguyen T."/>
            <person name="Obregon M."/>
            <person name="Okwuonu G.O."/>
            <person name="Onwere C.G."/>
            <person name="Orozco G."/>
            <person name="Parra A."/>
            <person name="Patel S."/>
            <person name="Patil S."/>
            <person name="Perez A."/>
            <person name="Perez Y."/>
            <person name="Pham C."/>
            <person name="Primus E.L."/>
            <person name="Pu L.-L."/>
            <person name="Puazo M."/>
            <person name="Qin X."/>
            <person name="Quiroz J.B."/>
            <person name="Reese J."/>
            <person name="Richards S."/>
            <person name="Rives C.M."/>
            <person name="Robberts R."/>
            <person name="Ruiz S.J."/>
            <person name="Ruiz M.J."/>
            <person name="Santibanez J."/>
            <person name="Schneider B.W."/>
            <person name="Sisson I."/>
            <person name="Smith M."/>
            <person name="Sodergren E."/>
            <person name="Song X.-Z."/>
            <person name="Song B.B."/>
            <person name="Summersgill H."/>
            <person name="Thelus R."/>
            <person name="Thornton R.D."/>
            <person name="Trejos Z.Y."/>
            <person name="Usmani K."/>
            <person name="Vattathil S."/>
            <person name="Villasana D."/>
            <person name="Walker D.L."/>
            <person name="Wang S."/>
            <person name="Wang K."/>
            <person name="White C.S."/>
            <person name="Williams A.C."/>
            <person name="Williamson J."/>
            <person name="Wilson K."/>
            <person name="Woghiren I.O."/>
            <person name="Woodworth J.R."/>
            <person name="Worley K.C."/>
            <person name="Wright R.A."/>
            <person name="Wu W."/>
            <person name="Young L."/>
            <person name="Zhang L."/>
            <person name="Zhang J."/>
            <person name="Zhu Y."/>
            <person name="Muzny D.M."/>
            <person name="Weinstock G."/>
            <person name="Gibbs R.A."/>
        </authorList>
    </citation>
    <scope>NUCLEOTIDE SEQUENCE [LARGE SCALE GENOMIC DNA]</scope>
    <source>
        <strain evidence="15">LSR1</strain>
    </source>
</reference>
<evidence type="ECO:0000256" key="6">
    <source>
        <dbReference type="ARBA" id="ARBA00023015"/>
    </source>
</evidence>
<evidence type="ECO:0000256" key="1">
    <source>
        <dbReference type="ARBA" id="ARBA00004642"/>
    </source>
</evidence>
<evidence type="ECO:0000256" key="9">
    <source>
        <dbReference type="ARBA" id="ARBA00023163"/>
    </source>
</evidence>
<evidence type="ECO:0000256" key="11">
    <source>
        <dbReference type="ARBA" id="ARBA00023306"/>
    </source>
</evidence>
<dbReference type="OrthoDB" id="6574722at2759"/>
<keyword evidence="4 12" id="KW-0863">Zinc-finger</keyword>
<feature type="domain" description="THAP-type" evidence="13">
    <location>
        <begin position="1"/>
        <end position="77"/>
    </location>
</feature>
<keyword evidence="15" id="KW-1185">Reference proteome</keyword>
<evidence type="ECO:0000256" key="5">
    <source>
        <dbReference type="ARBA" id="ARBA00022833"/>
    </source>
</evidence>
<dbReference type="Gene3D" id="6.20.210.20">
    <property type="entry name" value="THAP domain"/>
    <property type="match status" value="1"/>
</dbReference>
<dbReference type="PANTHER" id="PTHR46600">
    <property type="entry name" value="THAP DOMAIN-CONTAINING"/>
    <property type="match status" value="1"/>
</dbReference>
<comment type="similarity">
    <text evidence="2">Belongs to the THAP1 family.</text>
</comment>
<dbReference type="GO" id="GO:0043565">
    <property type="term" value="F:sequence-specific DNA binding"/>
    <property type="evidence" value="ECO:0007669"/>
    <property type="project" value="InterPro"/>
</dbReference>
<dbReference type="RefSeq" id="XP_016662629.1">
    <property type="nucleotide sequence ID" value="XM_016807140.2"/>
</dbReference>
<keyword evidence="9" id="KW-0804">Transcription</keyword>
<dbReference type="SUPFAM" id="SSF57716">
    <property type="entry name" value="Glucocorticoid receptor-like (DNA-binding domain)"/>
    <property type="match status" value="1"/>
</dbReference>
<organism evidence="14 15">
    <name type="scientific">Acyrthosiphon pisum</name>
    <name type="common">Pea aphid</name>
    <dbReference type="NCBI Taxonomy" id="7029"/>
    <lineage>
        <taxon>Eukaryota</taxon>
        <taxon>Metazoa</taxon>
        <taxon>Ecdysozoa</taxon>
        <taxon>Arthropoda</taxon>
        <taxon>Hexapoda</taxon>
        <taxon>Insecta</taxon>
        <taxon>Pterygota</taxon>
        <taxon>Neoptera</taxon>
        <taxon>Paraneoptera</taxon>
        <taxon>Hemiptera</taxon>
        <taxon>Sternorrhyncha</taxon>
        <taxon>Aphidomorpha</taxon>
        <taxon>Aphidoidea</taxon>
        <taxon>Aphididae</taxon>
        <taxon>Macrosiphini</taxon>
        <taxon>Acyrthosiphon</taxon>
    </lineage>
</organism>
<keyword evidence="8 12" id="KW-0238">DNA-binding</keyword>
<comment type="subcellular location">
    <subcellularLocation>
        <location evidence="1">Nucleus</location>
        <location evidence="1">Nucleoplasm</location>
    </subcellularLocation>
</comment>
<dbReference type="SMART" id="SM00980">
    <property type="entry name" value="THAP"/>
    <property type="match status" value="1"/>
</dbReference>
<dbReference type="GO" id="GO:0008270">
    <property type="term" value="F:zinc ion binding"/>
    <property type="evidence" value="ECO:0007669"/>
    <property type="project" value="UniProtKB-KW"/>
</dbReference>
<evidence type="ECO:0000313" key="15">
    <source>
        <dbReference type="Proteomes" id="UP000007819"/>
    </source>
</evidence>
<dbReference type="InterPro" id="IPR026516">
    <property type="entry name" value="THAP1/10"/>
</dbReference>
<evidence type="ECO:0000256" key="8">
    <source>
        <dbReference type="ARBA" id="ARBA00023125"/>
    </source>
</evidence>
<evidence type="ECO:0000256" key="2">
    <source>
        <dbReference type="ARBA" id="ARBA00006177"/>
    </source>
</evidence>
<dbReference type="KEGG" id="api:107884628"/>
<dbReference type="InterPro" id="IPR038441">
    <property type="entry name" value="THAP_Znf_sf"/>
</dbReference>
<keyword evidence="7" id="KW-0175">Coiled coil</keyword>
<evidence type="ECO:0000259" key="13">
    <source>
        <dbReference type="PROSITE" id="PS50950"/>
    </source>
</evidence>
<evidence type="ECO:0000256" key="10">
    <source>
        <dbReference type="ARBA" id="ARBA00023242"/>
    </source>
</evidence>
<keyword evidence="3" id="KW-0479">Metal-binding</keyword>
<evidence type="ECO:0000256" key="3">
    <source>
        <dbReference type="ARBA" id="ARBA00022723"/>
    </source>
</evidence>
<dbReference type="PANTHER" id="PTHR46600:SF1">
    <property type="entry name" value="THAP DOMAIN-CONTAINING PROTEIN 1"/>
    <property type="match status" value="1"/>
</dbReference>
<keyword evidence="5" id="KW-0862">Zinc</keyword>
<dbReference type="GeneID" id="107884628"/>
<dbReference type="Proteomes" id="UP000007819">
    <property type="component" value="Chromosome A2"/>
</dbReference>
<dbReference type="Pfam" id="PF05485">
    <property type="entry name" value="THAP"/>
    <property type="match status" value="1"/>
</dbReference>
<keyword evidence="10" id="KW-0539">Nucleus</keyword>
<evidence type="ECO:0000313" key="14">
    <source>
        <dbReference type="EnsemblMetazoa" id="XP_016662629.1"/>
    </source>
</evidence>
<dbReference type="AlphaFoldDB" id="A0A8R2H9W5"/>
<dbReference type="GO" id="GO:0005654">
    <property type="term" value="C:nucleoplasm"/>
    <property type="evidence" value="ECO:0007669"/>
    <property type="project" value="UniProtKB-SubCell"/>
</dbReference>
<sequence length="258" mass="29779">MVHRCVICHSNSTKNPNLSFHRFPKDPEKREVWINNLNLKMQIKDWHQICSLHFSPMSYVFSNERKILKFDALPVCHEERETLNNAAILPDELTPEDFSLTASVSQNVEEIHVLSQTPPTLSLSENIDGIHVLSQTPPTLSHSENIDGIHVLSQEPICSHTTPHSEEFMIKRKFHSSSRVGDLDEDDFITPKRRKRNLAVVKNSIFNLRRKNKLLHQKNVRLQKKCKNLSDIINQLKEKCMISDVAAVDLEVIFLLYS</sequence>
<keyword evidence="11" id="KW-0131">Cell cycle</keyword>
<evidence type="ECO:0000256" key="4">
    <source>
        <dbReference type="ARBA" id="ARBA00022771"/>
    </source>
</evidence>
<dbReference type="InterPro" id="IPR006612">
    <property type="entry name" value="THAP_Znf"/>
</dbReference>
<dbReference type="PROSITE" id="PS50950">
    <property type="entry name" value="ZF_THAP"/>
    <property type="match status" value="1"/>
</dbReference>
<name>A0A8R2H9W5_ACYPI</name>
<dbReference type="EnsemblMetazoa" id="XM_016807140.2">
    <property type="protein sequence ID" value="XP_016662629.1"/>
    <property type="gene ID" value="LOC107884628"/>
</dbReference>
<protein>
    <recommendedName>
        <fullName evidence="13">THAP-type domain-containing protein</fullName>
    </recommendedName>
</protein>
<keyword evidence="6" id="KW-0805">Transcription regulation</keyword>